<dbReference type="InterPro" id="IPR003779">
    <property type="entry name" value="CMD-like"/>
</dbReference>
<dbReference type="AlphaFoldDB" id="A0A7I7XX61"/>
<proteinExistence type="predicted"/>
<reference evidence="2" key="1">
    <citation type="journal article" date="2019" name="Emerg. Microbes Infect.">
        <title>Comprehensive subspecies identification of 175 nontuberculous mycobacteria species based on 7547 genomic profiles.</title>
        <authorList>
            <person name="Matsumoto Y."/>
            <person name="Kinjo T."/>
            <person name="Motooka D."/>
            <person name="Nabeya D."/>
            <person name="Jung N."/>
            <person name="Uechi K."/>
            <person name="Horii T."/>
            <person name="Iida T."/>
            <person name="Fujita J."/>
            <person name="Nakamura S."/>
        </authorList>
    </citation>
    <scope>NUCLEOTIDE SEQUENCE [LARGE SCALE GENOMIC DNA]</scope>
    <source>
        <strain evidence="2">JCM 13671</strain>
    </source>
</reference>
<evidence type="ECO:0000313" key="3">
    <source>
        <dbReference type="Proteomes" id="UP000466931"/>
    </source>
</evidence>
<dbReference type="InterPro" id="IPR029032">
    <property type="entry name" value="AhpD-like"/>
</dbReference>
<dbReference type="Pfam" id="PF02627">
    <property type="entry name" value="CMD"/>
    <property type="match status" value="1"/>
</dbReference>
<accession>A0A7I7XX61</accession>
<evidence type="ECO:0000259" key="1">
    <source>
        <dbReference type="Pfam" id="PF02627"/>
    </source>
</evidence>
<evidence type="ECO:0000313" key="2">
    <source>
        <dbReference type="EMBL" id="BBZ33714.1"/>
    </source>
</evidence>
<dbReference type="Proteomes" id="UP000466931">
    <property type="component" value="Chromosome"/>
</dbReference>
<reference evidence="2" key="2">
    <citation type="submission" date="2020-02" db="EMBL/GenBank/DDBJ databases">
        <authorList>
            <person name="Matsumoto Y."/>
            <person name="Motooka D."/>
            <person name="Nakamura S."/>
        </authorList>
    </citation>
    <scope>NUCLEOTIDE SEQUENCE</scope>
    <source>
        <strain evidence="2">JCM 13671</strain>
    </source>
</reference>
<gene>
    <name evidence="2" type="ORF">MCNF_23190</name>
</gene>
<organism evidence="2 3">
    <name type="scientific">Mycolicibacterium confluentis</name>
    <dbReference type="NCBI Taxonomy" id="28047"/>
    <lineage>
        <taxon>Bacteria</taxon>
        <taxon>Bacillati</taxon>
        <taxon>Actinomycetota</taxon>
        <taxon>Actinomycetes</taxon>
        <taxon>Mycobacteriales</taxon>
        <taxon>Mycobacteriaceae</taxon>
        <taxon>Mycolicibacterium</taxon>
    </lineage>
</organism>
<dbReference type="EMBL" id="AP022612">
    <property type="protein sequence ID" value="BBZ33714.1"/>
    <property type="molecule type" value="Genomic_DNA"/>
</dbReference>
<dbReference type="GO" id="GO:0051920">
    <property type="term" value="F:peroxiredoxin activity"/>
    <property type="evidence" value="ECO:0007669"/>
    <property type="project" value="InterPro"/>
</dbReference>
<dbReference type="SUPFAM" id="SSF69118">
    <property type="entry name" value="AhpD-like"/>
    <property type="match status" value="1"/>
</dbReference>
<keyword evidence="3" id="KW-1185">Reference proteome</keyword>
<dbReference type="PANTHER" id="PTHR34846">
    <property type="entry name" value="4-CARBOXYMUCONOLACTONE DECARBOXYLASE FAMILY PROTEIN (AFU_ORTHOLOGUE AFUA_6G11590)"/>
    <property type="match status" value="1"/>
</dbReference>
<dbReference type="PANTHER" id="PTHR34846:SF5">
    <property type="entry name" value="CARBOXYMUCONOLACTONE DECARBOXYLASE-LIKE DOMAIN-CONTAINING PROTEIN"/>
    <property type="match status" value="1"/>
</dbReference>
<feature type="domain" description="Carboxymuconolactone decarboxylase-like" evidence="1">
    <location>
        <begin position="129"/>
        <end position="210"/>
    </location>
</feature>
<protein>
    <recommendedName>
        <fullName evidence="1">Carboxymuconolactone decarboxylase-like domain-containing protein</fullName>
    </recommendedName>
</protein>
<name>A0A7I7XX61_9MYCO</name>
<sequence>MNAAGMIVLSDNMFPFHMDDGMAQLRFSLAPSQGTRQGSSRRFVVARGTEIAALSPPSPRLAAPPNSYTIGKENLAAESRSRRIRMGLGPLPADEWDDRARESLASLVAPEHRHPDGAGNALATMVRHPDLAAAYLPFGVHLLERSTLPPRMRELVTLRVAHNTGCAYEWAHHVHMGAQVGITDEDIVALRRGAAHDEFDRALIAAVDELQQYWGLSPATWEALGERLDDQQRMDLIFTVGGYTTFAMGLNSFGVRPEQQAVDAAH</sequence>
<dbReference type="Gene3D" id="1.20.1290.10">
    <property type="entry name" value="AhpD-like"/>
    <property type="match status" value="1"/>
</dbReference>